<organism evidence="2">
    <name type="scientific">Mustela putorius furo</name>
    <name type="common">European domestic ferret</name>
    <name type="synonym">Mustela furo</name>
    <dbReference type="NCBI Taxonomy" id="9669"/>
    <lineage>
        <taxon>Eukaryota</taxon>
        <taxon>Metazoa</taxon>
        <taxon>Chordata</taxon>
        <taxon>Craniata</taxon>
        <taxon>Vertebrata</taxon>
        <taxon>Euteleostomi</taxon>
        <taxon>Mammalia</taxon>
        <taxon>Eutheria</taxon>
        <taxon>Laurasiatheria</taxon>
        <taxon>Carnivora</taxon>
        <taxon>Caniformia</taxon>
        <taxon>Musteloidea</taxon>
        <taxon>Mustelidae</taxon>
        <taxon>Mustelinae</taxon>
        <taxon>Mustela</taxon>
    </lineage>
</organism>
<dbReference type="HOGENOM" id="CLU_2269924_0_0_1"/>
<sequence length="103" mass="11192">CPFKEGSGHTQNNDGVKILEERPGGKPSRTGRTGRSAAESPESRVLGYGSPSGGHPPPNPKGPWQPHPKRPVAEFCEKSLFLNCTFPKAVFEIIMTYPLALTY</sequence>
<feature type="region of interest" description="Disordered" evidence="1">
    <location>
        <begin position="1"/>
        <end position="69"/>
    </location>
</feature>
<protein>
    <submittedName>
        <fullName evidence="2">Uncharacterized protein</fullName>
    </submittedName>
</protein>
<evidence type="ECO:0000313" key="2">
    <source>
        <dbReference type="Ensembl" id="ENSMPUP00000012429.1"/>
    </source>
</evidence>
<evidence type="ECO:0000256" key="1">
    <source>
        <dbReference type="SAM" id="MobiDB-lite"/>
    </source>
</evidence>
<dbReference type="InParanoid" id="M3YM72"/>
<feature type="compositionally biased region" description="Pro residues" evidence="1">
    <location>
        <begin position="54"/>
        <end position="66"/>
    </location>
</feature>
<dbReference type="AlphaFoldDB" id="M3YM72"/>
<dbReference type="EMBL" id="AEYP01012566">
    <property type="status" value="NOT_ANNOTATED_CDS"/>
    <property type="molecule type" value="Genomic_DNA"/>
</dbReference>
<dbReference type="Ensembl" id="ENSMPUT00000012630.1">
    <property type="protein sequence ID" value="ENSMPUP00000012429.1"/>
    <property type="gene ID" value="ENSMPUG00000012523.1"/>
</dbReference>
<reference evidence="2" key="1">
    <citation type="submission" date="2024-06" db="UniProtKB">
        <authorList>
            <consortium name="Ensembl"/>
        </authorList>
    </citation>
    <scope>IDENTIFICATION</scope>
</reference>
<name>M3YM72_MUSPF</name>
<proteinExistence type="predicted"/>
<accession>M3YM72</accession>